<feature type="transmembrane region" description="Helical" evidence="7">
    <location>
        <begin position="354"/>
        <end position="375"/>
    </location>
</feature>
<feature type="transmembrane region" description="Helical" evidence="7">
    <location>
        <begin position="206"/>
        <end position="224"/>
    </location>
</feature>
<evidence type="ECO:0000256" key="4">
    <source>
        <dbReference type="ARBA" id="ARBA00022989"/>
    </source>
</evidence>
<keyword evidence="4 7" id="KW-1133">Transmembrane helix</keyword>
<keyword evidence="5 7" id="KW-0472">Membrane</keyword>
<feature type="transmembrane region" description="Helical" evidence="7">
    <location>
        <begin position="269"/>
        <end position="290"/>
    </location>
</feature>
<protein>
    <submittedName>
        <fullName evidence="8">Leucine/isoleucine/valine transporter permease subunit</fullName>
    </submittedName>
</protein>
<feature type="transmembrane region" description="Helical" evidence="7">
    <location>
        <begin position="402"/>
        <end position="421"/>
    </location>
</feature>
<dbReference type="InterPro" id="IPR001851">
    <property type="entry name" value="ABC_transp_permease"/>
</dbReference>
<feature type="transmembrane region" description="Helical" evidence="7">
    <location>
        <begin position="324"/>
        <end position="347"/>
    </location>
</feature>
<organism evidence="8 9">
    <name type="scientific">Candidatus Desulfolinea nitratireducens</name>
    <dbReference type="NCBI Taxonomy" id="2841698"/>
    <lineage>
        <taxon>Bacteria</taxon>
        <taxon>Bacillati</taxon>
        <taxon>Chloroflexota</taxon>
        <taxon>Anaerolineae</taxon>
        <taxon>Anaerolineales</taxon>
        <taxon>Anaerolineales incertae sedis</taxon>
        <taxon>Candidatus Desulfolinea</taxon>
    </lineage>
</organism>
<dbReference type="AlphaFoldDB" id="A0A8J6TIU8"/>
<dbReference type="EMBL" id="JACNJN010000098">
    <property type="protein sequence ID" value="MBC8335264.1"/>
    <property type="molecule type" value="Genomic_DNA"/>
</dbReference>
<evidence type="ECO:0000256" key="1">
    <source>
        <dbReference type="ARBA" id="ARBA00004651"/>
    </source>
</evidence>
<dbReference type="Pfam" id="PF02653">
    <property type="entry name" value="BPD_transp_2"/>
    <property type="match status" value="1"/>
</dbReference>
<feature type="transmembrane region" description="Helical" evidence="7">
    <location>
        <begin position="452"/>
        <end position="471"/>
    </location>
</feature>
<evidence type="ECO:0000256" key="6">
    <source>
        <dbReference type="SAM" id="MobiDB-lite"/>
    </source>
</evidence>
<accession>A0A8J6TIU8</accession>
<feature type="transmembrane region" description="Helical" evidence="7">
    <location>
        <begin position="44"/>
        <end position="63"/>
    </location>
</feature>
<dbReference type="Proteomes" id="UP000614469">
    <property type="component" value="Unassembled WGS sequence"/>
</dbReference>
<feature type="transmembrane region" description="Helical" evidence="7">
    <location>
        <begin position="169"/>
        <end position="186"/>
    </location>
</feature>
<dbReference type="CDD" id="cd06581">
    <property type="entry name" value="TM_PBP1_LivM_like"/>
    <property type="match status" value="1"/>
</dbReference>
<feature type="transmembrane region" description="Helical" evidence="7">
    <location>
        <begin position="245"/>
        <end position="263"/>
    </location>
</feature>
<comment type="caution">
    <text evidence="8">The sequence shown here is derived from an EMBL/GenBank/DDBJ whole genome shotgun (WGS) entry which is preliminary data.</text>
</comment>
<dbReference type="GO" id="GO:0005886">
    <property type="term" value="C:plasma membrane"/>
    <property type="evidence" value="ECO:0007669"/>
    <property type="project" value="UniProtKB-SubCell"/>
</dbReference>
<dbReference type="PANTHER" id="PTHR30482">
    <property type="entry name" value="HIGH-AFFINITY BRANCHED-CHAIN AMINO ACID TRANSPORT SYSTEM PERMEASE"/>
    <property type="match status" value="1"/>
</dbReference>
<feature type="transmembrane region" description="Helical" evidence="7">
    <location>
        <begin position="75"/>
        <end position="102"/>
    </location>
</feature>
<evidence type="ECO:0000256" key="3">
    <source>
        <dbReference type="ARBA" id="ARBA00022692"/>
    </source>
</evidence>
<gene>
    <name evidence="8" type="ORF">H8E29_08370</name>
</gene>
<feature type="transmembrane region" description="Helical" evidence="7">
    <location>
        <begin position="297"/>
        <end position="318"/>
    </location>
</feature>
<sequence length="570" mass="62166">MIKTLQENFQKIQKFALLGGIVAIYLVAVGMVETFAQRNLIGTSLSLGHAFLVLGPIGVGILIAQAMKESETKSIYVAGFLAGALSSVSLILFNIVIQIFVIQADPDAVFYLRNMFVSFTPTAFEFLTFGQGMVLGNILLFLFFGLMGMLGVSFLRFPDKIRRGWINSLIWVLAVGLFSENVAQILRELFGPGLGKIIFSNKSMNPVAAIILFAVVFAFSYFGLKKEASDKWAAMPEEKQKKGRVFIIIMAILFVAILPWLVGLFLSQALFIIGMYVMMGLGLNIVVGYAGLLDLGYVAFFAFGAYTMGILTTTGALGRSDLNFWMALPFAMLIGVLWGLLLGFPVLRMRGDYLAIVTLGFGEIIRILALSNWLAPFGGGAQGILHIPQPEFFGLSMNSPQAMYYLVVLGAVLAAFVTIRLRDSRLGRQWMAMREDEDVAEAMGINLIQTKLLAFSIGAAFSALAGAIFAARLGNIFPHSFNILISINALALIIVGGLGSIPGVVVGAIILIGLPEMLREFAEYRLLMYGMLLIIMMIVKPDGFMPEARRSQELRDEKDTLPKQAAGTEG</sequence>
<evidence type="ECO:0000256" key="7">
    <source>
        <dbReference type="SAM" id="Phobius"/>
    </source>
</evidence>
<dbReference type="PANTHER" id="PTHR30482:SF20">
    <property type="entry name" value="HIGH-AFFINITY BRANCHED-CHAIN AMINO ACID TRANSPORT SYSTEM PERMEASE PROTEIN LIVM"/>
    <property type="match status" value="1"/>
</dbReference>
<keyword evidence="2" id="KW-1003">Cell membrane</keyword>
<feature type="compositionally biased region" description="Basic and acidic residues" evidence="6">
    <location>
        <begin position="549"/>
        <end position="561"/>
    </location>
</feature>
<feature type="transmembrane region" description="Helical" evidence="7">
    <location>
        <begin position="483"/>
        <end position="514"/>
    </location>
</feature>
<evidence type="ECO:0000313" key="8">
    <source>
        <dbReference type="EMBL" id="MBC8335264.1"/>
    </source>
</evidence>
<evidence type="ECO:0000256" key="2">
    <source>
        <dbReference type="ARBA" id="ARBA00022475"/>
    </source>
</evidence>
<dbReference type="GO" id="GO:0015658">
    <property type="term" value="F:branched-chain amino acid transmembrane transporter activity"/>
    <property type="evidence" value="ECO:0007669"/>
    <property type="project" value="InterPro"/>
</dbReference>
<feature type="transmembrane region" description="Helical" evidence="7">
    <location>
        <begin position="134"/>
        <end position="157"/>
    </location>
</feature>
<evidence type="ECO:0000313" key="9">
    <source>
        <dbReference type="Proteomes" id="UP000614469"/>
    </source>
</evidence>
<name>A0A8J6TIU8_9CHLR</name>
<proteinExistence type="predicted"/>
<feature type="transmembrane region" description="Helical" evidence="7">
    <location>
        <begin position="12"/>
        <end position="32"/>
    </location>
</feature>
<feature type="transmembrane region" description="Helical" evidence="7">
    <location>
        <begin position="526"/>
        <end position="545"/>
    </location>
</feature>
<feature type="region of interest" description="Disordered" evidence="6">
    <location>
        <begin position="549"/>
        <end position="570"/>
    </location>
</feature>
<dbReference type="InterPro" id="IPR043428">
    <property type="entry name" value="LivM-like"/>
</dbReference>
<reference evidence="8 9" key="1">
    <citation type="submission" date="2020-08" db="EMBL/GenBank/DDBJ databases">
        <title>Bridging the membrane lipid divide: bacteria of the FCB group superphylum have the potential to synthesize archaeal ether lipids.</title>
        <authorList>
            <person name="Villanueva L."/>
            <person name="Von Meijenfeldt F.A.B."/>
            <person name="Westbye A.B."/>
            <person name="Yadav S."/>
            <person name="Hopmans E.C."/>
            <person name="Dutilh B.E."/>
            <person name="Sinninghe Damste J.S."/>
        </authorList>
    </citation>
    <scope>NUCLEOTIDE SEQUENCE [LARGE SCALE GENOMIC DNA]</scope>
    <source>
        <strain evidence="8">NIOZ-UU36</strain>
    </source>
</reference>
<evidence type="ECO:0000256" key="5">
    <source>
        <dbReference type="ARBA" id="ARBA00023136"/>
    </source>
</evidence>
<keyword evidence="3 7" id="KW-0812">Transmembrane</keyword>
<comment type="subcellular location">
    <subcellularLocation>
        <location evidence="1">Cell membrane</location>
        <topology evidence="1">Multi-pass membrane protein</topology>
    </subcellularLocation>
</comment>